<evidence type="ECO:0000256" key="3">
    <source>
        <dbReference type="ARBA" id="ARBA00022840"/>
    </source>
</evidence>
<evidence type="ECO:0000256" key="4">
    <source>
        <dbReference type="PROSITE-ProRule" id="PRU00409"/>
    </source>
</evidence>
<dbReference type="Gene3D" id="3.40.50.20">
    <property type="match status" value="1"/>
</dbReference>
<dbReference type="PANTHER" id="PTHR43585:SF2">
    <property type="entry name" value="ATP-GRASP ENZYME FSQD"/>
    <property type="match status" value="1"/>
</dbReference>
<dbReference type="InterPro" id="IPR052032">
    <property type="entry name" value="ATP-dep_AA_Ligase"/>
</dbReference>
<reference evidence="7 8" key="1">
    <citation type="journal article" date="2007" name="Genome Res.">
        <title>Genome characteristics of facultatively symbiotic Frankia sp. strains reflect host range and host plant biogeography.</title>
        <authorList>
            <person name="Normand P."/>
            <person name="Lapierre P."/>
            <person name="Tisa L.S."/>
            <person name="Gogarten J.P."/>
            <person name="Alloisio N."/>
            <person name="Bagnarol E."/>
            <person name="Bassi C.A."/>
            <person name="Berry A.M."/>
            <person name="Bickhart D.M."/>
            <person name="Choisne N."/>
            <person name="Couloux A."/>
            <person name="Cournoyer B."/>
            <person name="Cruveiller S."/>
            <person name="Daubin V."/>
            <person name="Demange N."/>
            <person name="Francino M.P."/>
            <person name="Goltsman E."/>
            <person name="Huang Y."/>
            <person name="Kopp O.R."/>
            <person name="Labarre L."/>
            <person name="Lapidus A."/>
            <person name="Lavire C."/>
            <person name="Marechal J."/>
            <person name="Martinez M."/>
            <person name="Mastronunzio J.E."/>
            <person name="Mullin B.C."/>
            <person name="Niemann J."/>
            <person name="Pujic P."/>
            <person name="Rawnsley T."/>
            <person name="Rouy Z."/>
            <person name="Schenowitz C."/>
            <person name="Sellstedt A."/>
            <person name="Tavares F."/>
            <person name="Tomkins J.P."/>
            <person name="Vallenet D."/>
            <person name="Valverde C."/>
            <person name="Wall L.G."/>
            <person name="Wang Y."/>
            <person name="Medigue C."/>
            <person name="Benson D.R."/>
        </authorList>
    </citation>
    <scope>NUCLEOTIDE SEQUENCE [LARGE SCALE GENOMIC DNA]</scope>
    <source>
        <strain evidence="8">DSM 45986 / CECT 9034 / ACN14a</strain>
    </source>
</reference>
<dbReference type="Pfam" id="PF13535">
    <property type="entry name" value="ATP-grasp_4"/>
    <property type="match status" value="1"/>
</dbReference>
<gene>
    <name evidence="7" type="ordered locus">FRAAL0299</name>
</gene>
<evidence type="ECO:0000313" key="7">
    <source>
        <dbReference type="EMBL" id="CAJ58976.1"/>
    </source>
</evidence>
<dbReference type="InterPro" id="IPR040570">
    <property type="entry name" value="LAL_C2"/>
</dbReference>
<keyword evidence="1" id="KW-0436">Ligase</keyword>
<dbReference type="GO" id="GO:0005524">
    <property type="term" value="F:ATP binding"/>
    <property type="evidence" value="ECO:0007669"/>
    <property type="project" value="UniProtKB-UniRule"/>
</dbReference>
<dbReference type="GO" id="GO:0046872">
    <property type="term" value="F:metal ion binding"/>
    <property type="evidence" value="ECO:0007669"/>
    <property type="project" value="InterPro"/>
</dbReference>
<dbReference type="HOGENOM" id="CLU_029016_6_2_11"/>
<dbReference type="RefSeq" id="WP_011601557.1">
    <property type="nucleotide sequence ID" value="NC_008278.1"/>
</dbReference>
<name>Q0RTX1_FRAAA</name>
<dbReference type="EMBL" id="CT573213">
    <property type="protein sequence ID" value="CAJ58976.1"/>
    <property type="molecule type" value="Genomic_DNA"/>
</dbReference>
<dbReference type="KEGG" id="fal:FRAAL0299"/>
<dbReference type="SMART" id="SM01209">
    <property type="entry name" value="GARS_A"/>
    <property type="match status" value="1"/>
</dbReference>
<feature type="region of interest" description="Disordered" evidence="5">
    <location>
        <begin position="342"/>
        <end position="380"/>
    </location>
</feature>
<dbReference type="Pfam" id="PF18603">
    <property type="entry name" value="LAL_C2"/>
    <property type="match status" value="1"/>
</dbReference>
<feature type="domain" description="ATP-grasp" evidence="6">
    <location>
        <begin position="118"/>
        <end position="340"/>
    </location>
</feature>
<protein>
    <submittedName>
        <fullName evidence="7">Carboxylase</fullName>
    </submittedName>
</protein>
<evidence type="ECO:0000259" key="6">
    <source>
        <dbReference type="PROSITE" id="PS50975"/>
    </source>
</evidence>
<evidence type="ECO:0000256" key="5">
    <source>
        <dbReference type="SAM" id="MobiDB-lite"/>
    </source>
</evidence>
<dbReference type="GO" id="GO:0016874">
    <property type="term" value="F:ligase activity"/>
    <property type="evidence" value="ECO:0007669"/>
    <property type="project" value="UniProtKB-KW"/>
</dbReference>
<dbReference type="InterPro" id="IPR011761">
    <property type="entry name" value="ATP-grasp"/>
</dbReference>
<dbReference type="OrthoDB" id="24041at2"/>
<keyword evidence="3 4" id="KW-0067">ATP-binding</keyword>
<evidence type="ECO:0000256" key="2">
    <source>
        <dbReference type="ARBA" id="ARBA00022741"/>
    </source>
</evidence>
<dbReference type="PANTHER" id="PTHR43585">
    <property type="entry name" value="FUMIPYRROLE BIOSYNTHESIS PROTEIN C"/>
    <property type="match status" value="1"/>
</dbReference>
<evidence type="ECO:0000313" key="8">
    <source>
        <dbReference type="Proteomes" id="UP000000657"/>
    </source>
</evidence>
<dbReference type="SUPFAM" id="SSF56059">
    <property type="entry name" value="Glutathione synthetase ATP-binding domain-like"/>
    <property type="match status" value="1"/>
</dbReference>
<dbReference type="Gene3D" id="3.30.470.20">
    <property type="entry name" value="ATP-grasp fold, B domain"/>
    <property type="match status" value="1"/>
</dbReference>
<accession>Q0RTX1</accession>
<organism evidence="7 8">
    <name type="scientific">Frankia alni (strain DSM 45986 / CECT 9034 / ACN14a)</name>
    <dbReference type="NCBI Taxonomy" id="326424"/>
    <lineage>
        <taxon>Bacteria</taxon>
        <taxon>Bacillati</taxon>
        <taxon>Actinomycetota</taxon>
        <taxon>Actinomycetes</taxon>
        <taxon>Frankiales</taxon>
        <taxon>Frankiaceae</taxon>
        <taxon>Frankia</taxon>
    </lineage>
</organism>
<evidence type="ECO:0000256" key="1">
    <source>
        <dbReference type="ARBA" id="ARBA00022598"/>
    </source>
</evidence>
<dbReference type="PROSITE" id="PS50975">
    <property type="entry name" value="ATP_GRASP"/>
    <property type="match status" value="1"/>
</dbReference>
<dbReference type="STRING" id="326424.FRAAL0299"/>
<keyword evidence="8" id="KW-1185">Reference proteome</keyword>
<dbReference type="eggNOG" id="COG0151">
    <property type="taxonomic scope" value="Bacteria"/>
</dbReference>
<keyword evidence="2 4" id="KW-0547">Nucleotide-binding</keyword>
<proteinExistence type="predicted"/>
<dbReference type="Proteomes" id="UP000000657">
    <property type="component" value="Chromosome"/>
</dbReference>
<sequence>MVEGALLVYSPLNEPRRPALIRLAEIHPRVVLLAEDHTDVPPWADELLADVVRIDRLDAPAAIRATRDLLARRGSVADGIVSLSETGLAFCSAVAAELGLPFTPGDVLERARDKSRMRAAFAEHGLPTVRFGTAGRLDEALAIAADIGYPVVLKPLLAGGSLFVWTVHDPAELAAAFDDVLRGGAQVVAGDPLVHATFRGGAAPRLLVEQLIGGRRWFASSLDLPVGEVSVEGSVVGGEVRVLAHHDKPLPADGPFFEEVLWSSPSRLPAELLARVDDVAAGAVRALGLRDCVFHAEMRTTDTGPVLLEVAARMGGGPIFRSARLAHGVDLVETMVRIATGAPTANGRAAPAPEPDRPEPERPEPERPEPERPEPERRSPAVMTFGLFADEGMLRAIEGLDEVRAHPDVVEVCVYEHPGTYIHRAPRSDHCTVHVMIAAADFATAEDLGRWAQQRIRFVTGDHPTGARHVGRQ</sequence>
<dbReference type="AlphaFoldDB" id="Q0RTX1"/>
<feature type="compositionally biased region" description="Basic and acidic residues" evidence="5">
    <location>
        <begin position="354"/>
        <end position="379"/>
    </location>
</feature>